<keyword evidence="2 4" id="KW-0863">Zinc-finger</keyword>
<evidence type="ECO:0000256" key="2">
    <source>
        <dbReference type="ARBA" id="ARBA00022771"/>
    </source>
</evidence>
<accession>A0A8R7TFK0</accession>
<reference evidence="6" key="2">
    <citation type="submission" date="2018-03" db="EMBL/GenBank/DDBJ databases">
        <title>The Triticum urartu genome reveals the dynamic nature of wheat genome evolution.</title>
        <authorList>
            <person name="Ling H."/>
            <person name="Ma B."/>
            <person name="Shi X."/>
            <person name="Liu H."/>
            <person name="Dong L."/>
            <person name="Sun H."/>
            <person name="Cao Y."/>
            <person name="Gao Q."/>
            <person name="Zheng S."/>
            <person name="Li Y."/>
            <person name="Yu Y."/>
            <person name="Du H."/>
            <person name="Qi M."/>
            <person name="Li Y."/>
            <person name="Yu H."/>
            <person name="Cui Y."/>
            <person name="Wang N."/>
            <person name="Chen C."/>
            <person name="Wu H."/>
            <person name="Zhao Y."/>
            <person name="Zhang J."/>
            <person name="Li Y."/>
            <person name="Zhou W."/>
            <person name="Zhang B."/>
            <person name="Hu W."/>
            <person name="Eijk M."/>
            <person name="Tang J."/>
            <person name="Witsenboer H."/>
            <person name="Zhao S."/>
            <person name="Li Z."/>
            <person name="Zhang A."/>
            <person name="Wang D."/>
            <person name="Liang C."/>
        </authorList>
    </citation>
    <scope>NUCLEOTIDE SEQUENCE [LARGE SCALE GENOMIC DNA]</scope>
    <source>
        <strain evidence="6">cv. G1812</strain>
    </source>
</reference>
<evidence type="ECO:0000256" key="3">
    <source>
        <dbReference type="ARBA" id="ARBA00022833"/>
    </source>
</evidence>
<dbReference type="InterPro" id="IPR007527">
    <property type="entry name" value="Znf_SWIM"/>
</dbReference>
<reference evidence="7" key="1">
    <citation type="journal article" date="2013" name="Nature">
        <title>Draft genome of the wheat A-genome progenitor Triticum urartu.</title>
        <authorList>
            <person name="Ling H.Q."/>
            <person name="Zhao S."/>
            <person name="Liu D."/>
            <person name="Wang J."/>
            <person name="Sun H."/>
            <person name="Zhang C."/>
            <person name="Fan H."/>
            <person name="Li D."/>
            <person name="Dong L."/>
            <person name="Tao Y."/>
            <person name="Gao C."/>
            <person name="Wu H."/>
            <person name="Li Y."/>
            <person name="Cui Y."/>
            <person name="Guo X."/>
            <person name="Zheng S."/>
            <person name="Wang B."/>
            <person name="Yu K."/>
            <person name="Liang Q."/>
            <person name="Yang W."/>
            <person name="Lou X."/>
            <person name="Chen J."/>
            <person name="Feng M."/>
            <person name="Jian J."/>
            <person name="Zhang X."/>
            <person name="Luo G."/>
            <person name="Jiang Y."/>
            <person name="Liu J."/>
            <person name="Wang Z."/>
            <person name="Sha Y."/>
            <person name="Zhang B."/>
            <person name="Wu H."/>
            <person name="Tang D."/>
            <person name="Shen Q."/>
            <person name="Xue P."/>
            <person name="Zou S."/>
            <person name="Wang X."/>
            <person name="Liu X."/>
            <person name="Wang F."/>
            <person name="Yang Y."/>
            <person name="An X."/>
            <person name="Dong Z."/>
            <person name="Zhang K."/>
            <person name="Zhang X."/>
            <person name="Luo M.C."/>
            <person name="Dvorak J."/>
            <person name="Tong Y."/>
            <person name="Wang J."/>
            <person name="Yang H."/>
            <person name="Li Z."/>
            <person name="Wang D."/>
            <person name="Zhang A."/>
            <person name="Wang J."/>
        </authorList>
    </citation>
    <scope>NUCLEOTIDE SEQUENCE</scope>
    <source>
        <strain evidence="7">cv. G1812</strain>
    </source>
</reference>
<dbReference type="SMART" id="SM00575">
    <property type="entry name" value="ZnF_PMZ"/>
    <property type="match status" value="1"/>
</dbReference>
<evidence type="ECO:0000259" key="5">
    <source>
        <dbReference type="PROSITE" id="PS50966"/>
    </source>
</evidence>
<protein>
    <recommendedName>
        <fullName evidence="5">SWIM-type domain-containing protein</fullName>
    </recommendedName>
</protein>
<dbReference type="InterPro" id="IPR006564">
    <property type="entry name" value="Znf_PMZ"/>
</dbReference>
<dbReference type="GO" id="GO:0008270">
    <property type="term" value="F:zinc ion binding"/>
    <property type="evidence" value="ECO:0007669"/>
    <property type="project" value="UniProtKB-KW"/>
</dbReference>
<reference evidence="6" key="3">
    <citation type="submission" date="2022-06" db="UniProtKB">
        <authorList>
            <consortium name="EnsemblPlants"/>
        </authorList>
    </citation>
    <scope>IDENTIFICATION</scope>
</reference>
<evidence type="ECO:0000313" key="7">
    <source>
        <dbReference type="Proteomes" id="UP000015106"/>
    </source>
</evidence>
<organism evidence="6 7">
    <name type="scientific">Triticum urartu</name>
    <name type="common">Red wild einkorn</name>
    <name type="synonym">Crithodium urartu</name>
    <dbReference type="NCBI Taxonomy" id="4572"/>
    <lineage>
        <taxon>Eukaryota</taxon>
        <taxon>Viridiplantae</taxon>
        <taxon>Streptophyta</taxon>
        <taxon>Embryophyta</taxon>
        <taxon>Tracheophyta</taxon>
        <taxon>Spermatophyta</taxon>
        <taxon>Magnoliopsida</taxon>
        <taxon>Liliopsida</taxon>
        <taxon>Poales</taxon>
        <taxon>Poaceae</taxon>
        <taxon>BOP clade</taxon>
        <taxon>Pooideae</taxon>
        <taxon>Triticodae</taxon>
        <taxon>Triticeae</taxon>
        <taxon>Triticinae</taxon>
        <taxon>Triticum</taxon>
    </lineage>
</organism>
<dbReference type="Gramene" id="TuG1812G0200002129.01.T01">
    <property type="protein sequence ID" value="TuG1812G0200002129.01.T01.cds329633"/>
    <property type="gene ID" value="TuG1812G0200002129.01"/>
</dbReference>
<evidence type="ECO:0000256" key="1">
    <source>
        <dbReference type="ARBA" id="ARBA00022723"/>
    </source>
</evidence>
<evidence type="ECO:0000313" key="6">
    <source>
        <dbReference type="EnsemblPlants" id="TuG1812G0200002129.01.T01.cds329633"/>
    </source>
</evidence>
<name>A0A8R7TFK0_TRIUA</name>
<keyword evidence="3" id="KW-0862">Zinc</keyword>
<dbReference type="Pfam" id="PF04434">
    <property type="entry name" value="SWIM"/>
    <property type="match status" value="1"/>
</dbReference>
<feature type="domain" description="SWIM-type" evidence="5">
    <location>
        <begin position="11"/>
        <end position="43"/>
    </location>
</feature>
<dbReference type="EnsemblPlants" id="TuG1812G0200002129.01.T01">
    <property type="protein sequence ID" value="TuG1812G0200002129.01.T01.cds329633"/>
    <property type="gene ID" value="TuG1812G0200002129.01"/>
</dbReference>
<dbReference type="Proteomes" id="UP000015106">
    <property type="component" value="Chromosome 2"/>
</dbReference>
<evidence type="ECO:0000256" key="4">
    <source>
        <dbReference type="PROSITE-ProRule" id="PRU00325"/>
    </source>
</evidence>
<sequence length="108" mass="12854">MRNVNKRDERYVVKTLTHECTCLQWKHIGKPCDHALAFINVLQARNFVNMGDYVHEYYLVSRLRVAYEAVIEPVTDNNQWPHMDTCFVLRPPIPKGKKKVLEEQENRR</sequence>
<proteinExistence type="predicted"/>
<keyword evidence="1" id="KW-0479">Metal-binding</keyword>
<dbReference type="AlphaFoldDB" id="A0A8R7TFK0"/>
<dbReference type="PROSITE" id="PS50966">
    <property type="entry name" value="ZF_SWIM"/>
    <property type="match status" value="1"/>
</dbReference>
<keyword evidence="7" id="KW-1185">Reference proteome</keyword>